<keyword evidence="3 6" id="KW-1133">Transmembrane helix</keyword>
<sequence length="468" mass="50555">MATDTVTETRSLDTLDALDTIDDVDEQRHRAANDESQGDPATAAKAKSIPMFKVASASFSFFCAGVDGGTLGPLIPYIIKSFAIGTGEVAIIYACIFSGWLLAAITNPLLAAHLPLGPILALGATLQLLAQCFRPWPSPQPLFYLSFAVQALGMAYQDSHANTWASAQPRAHRYLGFIHAMFALGCLFGPLVATAVASAGPVERLGLEAWRMAYFPLIGIHVVNLLGVGVAFRDSLWKRRGQASNEGQGRRGDHDDDQRQQRRNKEALREVGQLIKLKNLWLMGGFYLFNCGAWSAAGGWVVEYLTTYRHGALEKMGYVPTGFWAGVFLGRLLLAEPTHRLGEQRSILALTAGCLVMQLLFWLVPNIIASATAFSIMGFLFGPFFATGMSVASRLFPRKIQSTALGSTGFIFVLAQAGAALFPSFTGIIATRAGVQVLQPVVLGLIAGGGICWWFIPKVPERPRASES</sequence>
<feature type="transmembrane region" description="Helical" evidence="6">
    <location>
        <begin position="317"/>
        <end position="334"/>
    </location>
</feature>
<name>A0A086TDG6_HAPC1</name>
<dbReference type="GO" id="GO:0022857">
    <property type="term" value="F:transmembrane transporter activity"/>
    <property type="evidence" value="ECO:0007669"/>
    <property type="project" value="InterPro"/>
</dbReference>
<protein>
    <submittedName>
        <fullName evidence="7">Bypass of stop codon protein-like protein</fullName>
    </submittedName>
</protein>
<feature type="transmembrane region" description="Helical" evidence="6">
    <location>
        <begin position="279"/>
        <end position="297"/>
    </location>
</feature>
<feature type="transmembrane region" description="Helical" evidence="6">
    <location>
        <begin position="346"/>
        <end position="365"/>
    </location>
</feature>
<dbReference type="OrthoDB" id="413079at2759"/>
<evidence type="ECO:0000256" key="1">
    <source>
        <dbReference type="ARBA" id="ARBA00004141"/>
    </source>
</evidence>
<feature type="region of interest" description="Disordered" evidence="5">
    <location>
        <begin position="243"/>
        <end position="263"/>
    </location>
</feature>
<dbReference type="InterPro" id="IPR051788">
    <property type="entry name" value="MFS_Transporter"/>
</dbReference>
<feature type="transmembrane region" description="Helical" evidence="6">
    <location>
        <begin position="81"/>
        <end position="102"/>
    </location>
</feature>
<comment type="subcellular location">
    <subcellularLocation>
        <location evidence="1">Membrane</location>
        <topology evidence="1">Multi-pass membrane protein</topology>
    </subcellularLocation>
</comment>
<dbReference type="PANTHER" id="PTHR23514:SF16">
    <property type="entry name" value="TRANSPORTER, PUTATIVE (AFU_ORTHOLOGUE AFUA_2G17270)-RELATED"/>
    <property type="match status" value="1"/>
</dbReference>
<keyword evidence="2 6" id="KW-0812">Transmembrane</keyword>
<proteinExistence type="predicted"/>
<evidence type="ECO:0000256" key="4">
    <source>
        <dbReference type="ARBA" id="ARBA00023136"/>
    </source>
</evidence>
<comment type="caution">
    <text evidence="7">The sequence shown here is derived from an EMBL/GenBank/DDBJ whole genome shotgun (WGS) entry which is preliminary data.</text>
</comment>
<dbReference type="EMBL" id="JPKY01000010">
    <property type="protein sequence ID" value="KFH47398.1"/>
    <property type="molecule type" value="Genomic_DNA"/>
</dbReference>
<evidence type="ECO:0000313" key="7">
    <source>
        <dbReference type="EMBL" id="KFH47398.1"/>
    </source>
</evidence>
<feature type="transmembrane region" description="Helical" evidence="6">
    <location>
        <begin position="177"/>
        <end position="200"/>
    </location>
</feature>
<dbReference type="InterPro" id="IPR036259">
    <property type="entry name" value="MFS_trans_sf"/>
</dbReference>
<dbReference type="HOGENOM" id="CLU_021993_3_1_1"/>
<feature type="transmembrane region" description="Helical" evidence="6">
    <location>
        <begin position="54"/>
        <end position="75"/>
    </location>
</feature>
<organism evidence="7 8">
    <name type="scientific">Hapsidospora chrysogenum (strain ATCC 11550 / CBS 779.69 / DSM 880 / IAM 14645 / JCM 23072 / IMI 49137)</name>
    <name type="common">Acremonium chrysogenum</name>
    <dbReference type="NCBI Taxonomy" id="857340"/>
    <lineage>
        <taxon>Eukaryota</taxon>
        <taxon>Fungi</taxon>
        <taxon>Dikarya</taxon>
        <taxon>Ascomycota</taxon>
        <taxon>Pezizomycotina</taxon>
        <taxon>Sordariomycetes</taxon>
        <taxon>Hypocreomycetidae</taxon>
        <taxon>Hypocreales</taxon>
        <taxon>Bionectriaceae</taxon>
        <taxon>Hapsidospora</taxon>
    </lineage>
</organism>
<evidence type="ECO:0000256" key="3">
    <source>
        <dbReference type="ARBA" id="ARBA00022989"/>
    </source>
</evidence>
<evidence type="ECO:0000313" key="8">
    <source>
        <dbReference type="Proteomes" id="UP000029964"/>
    </source>
</evidence>
<dbReference type="Gene3D" id="1.20.1250.20">
    <property type="entry name" value="MFS general substrate transporter like domains"/>
    <property type="match status" value="1"/>
</dbReference>
<evidence type="ECO:0000256" key="5">
    <source>
        <dbReference type="SAM" id="MobiDB-lite"/>
    </source>
</evidence>
<feature type="transmembrane region" description="Helical" evidence="6">
    <location>
        <begin position="371"/>
        <end position="392"/>
    </location>
</feature>
<dbReference type="SUPFAM" id="SSF103473">
    <property type="entry name" value="MFS general substrate transporter"/>
    <property type="match status" value="1"/>
</dbReference>
<feature type="transmembrane region" description="Helical" evidence="6">
    <location>
        <begin position="437"/>
        <end position="456"/>
    </location>
</feature>
<dbReference type="Proteomes" id="UP000029964">
    <property type="component" value="Unassembled WGS sequence"/>
</dbReference>
<accession>A0A086TDG6</accession>
<evidence type="ECO:0000256" key="2">
    <source>
        <dbReference type="ARBA" id="ARBA00022692"/>
    </source>
</evidence>
<keyword evidence="8" id="KW-1185">Reference proteome</keyword>
<dbReference type="InterPro" id="IPR011701">
    <property type="entry name" value="MFS"/>
</dbReference>
<dbReference type="GO" id="GO:0016020">
    <property type="term" value="C:membrane"/>
    <property type="evidence" value="ECO:0007669"/>
    <property type="project" value="UniProtKB-SubCell"/>
</dbReference>
<dbReference type="STRING" id="857340.A0A086TDG6"/>
<keyword evidence="4 6" id="KW-0472">Membrane</keyword>
<reference evidence="8" key="1">
    <citation type="journal article" date="2014" name="Genome Announc.">
        <title>Genome sequence and annotation of Acremonium chrysogenum, producer of the beta-lactam antibiotic cephalosporin C.</title>
        <authorList>
            <person name="Terfehr D."/>
            <person name="Dahlmann T.A."/>
            <person name="Specht T."/>
            <person name="Zadra I."/>
            <person name="Kuernsteiner H."/>
            <person name="Kueck U."/>
        </authorList>
    </citation>
    <scope>NUCLEOTIDE SEQUENCE [LARGE SCALE GENOMIC DNA]</scope>
    <source>
        <strain evidence="8">ATCC 11550 / CBS 779.69 / DSM 880 / IAM 14645 / JCM 23072 / IMI 49137</strain>
    </source>
</reference>
<dbReference type="PANTHER" id="PTHR23514">
    <property type="entry name" value="BYPASS OF STOP CODON PROTEIN 6"/>
    <property type="match status" value="1"/>
</dbReference>
<dbReference type="FunFam" id="1.20.1250.20:FF:000286">
    <property type="entry name" value="MFS efflux transporter"/>
    <property type="match status" value="1"/>
</dbReference>
<gene>
    <name evidence="7" type="ORF">ACRE_017490</name>
</gene>
<feature type="compositionally biased region" description="Basic and acidic residues" evidence="5">
    <location>
        <begin position="248"/>
        <end position="263"/>
    </location>
</feature>
<evidence type="ECO:0000256" key="6">
    <source>
        <dbReference type="SAM" id="Phobius"/>
    </source>
</evidence>
<dbReference type="AlphaFoldDB" id="A0A086TDG6"/>
<dbReference type="Pfam" id="PF07690">
    <property type="entry name" value="MFS_1"/>
    <property type="match status" value="1"/>
</dbReference>
<feature type="transmembrane region" description="Helical" evidence="6">
    <location>
        <begin position="404"/>
        <end position="425"/>
    </location>
</feature>
<feature type="transmembrane region" description="Helical" evidence="6">
    <location>
        <begin position="212"/>
        <end position="232"/>
    </location>
</feature>